<reference evidence="1" key="1">
    <citation type="submission" date="2021-08" db="EMBL/GenBank/DDBJ databases">
        <title>WGS assembly of Ceratopteris richardii.</title>
        <authorList>
            <person name="Marchant D.B."/>
            <person name="Chen G."/>
            <person name="Jenkins J."/>
            <person name="Shu S."/>
            <person name="Leebens-Mack J."/>
            <person name="Grimwood J."/>
            <person name="Schmutz J."/>
            <person name="Soltis P."/>
            <person name="Soltis D."/>
            <person name="Chen Z.-H."/>
        </authorList>
    </citation>
    <scope>NUCLEOTIDE SEQUENCE</scope>
    <source>
        <strain evidence="1">Whitten #5841</strain>
        <tissue evidence="1">Leaf</tissue>
    </source>
</reference>
<sequence>MYVWILPDSLSNRKHLKRCPGAGCKSHLQISFNNHMFARLRSVPSLTQISRKQINGWLARAKRRGLSARVHINIRRTGKVSKNCTRRTGEVSQKCSPQYLIISASLDFARFTLKPEACDKMSRWWMHHASVIYKFSFNNHVLARLRSVPSLTQISRKQISGCL</sequence>
<comment type="caution">
    <text evidence="1">The sequence shown here is derived from an EMBL/GenBank/DDBJ whole genome shotgun (WGS) entry which is preliminary data.</text>
</comment>
<dbReference type="EMBL" id="CM035444">
    <property type="protein sequence ID" value="KAH7277027.1"/>
    <property type="molecule type" value="Genomic_DNA"/>
</dbReference>
<name>A0A8T2PZE9_CERRI</name>
<dbReference type="Proteomes" id="UP000825935">
    <property type="component" value="Chromosome 39"/>
</dbReference>
<accession>A0A8T2PZE9</accession>
<gene>
    <name evidence="1" type="ORF">KP509_39G030700</name>
</gene>
<evidence type="ECO:0000313" key="2">
    <source>
        <dbReference type="Proteomes" id="UP000825935"/>
    </source>
</evidence>
<dbReference type="AlphaFoldDB" id="A0A8T2PZE9"/>
<organism evidence="1 2">
    <name type="scientific">Ceratopteris richardii</name>
    <name type="common">Triangle waterfern</name>
    <dbReference type="NCBI Taxonomy" id="49495"/>
    <lineage>
        <taxon>Eukaryota</taxon>
        <taxon>Viridiplantae</taxon>
        <taxon>Streptophyta</taxon>
        <taxon>Embryophyta</taxon>
        <taxon>Tracheophyta</taxon>
        <taxon>Polypodiopsida</taxon>
        <taxon>Polypodiidae</taxon>
        <taxon>Polypodiales</taxon>
        <taxon>Pteridineae</taxon>
        <taxon>Pteridaceae</taxon>
        <taxon>Parkerioideae</taxon>
        <taxon>Ceratopteris</taxon>
    </lineage>
</organism>
<proteinExistence type="predicted"/>
<protein>
    <submittedName>
        <fullName evidence="1">Uncharacterized protein</fullName>
    </submittedName>
</protein>
<keyword evidence="2" id="KW-1185">Reference proteome</keyword>
<evidence type="ECO:0000313" key="1">
    <source>
        <dbReference type="EMBL" id="KAH7277027.1"/>
    </source>
</evidence>